<proteinExistence type="predicted"/>
<name>A0ACC3SM76_9PEZI</name>
<dbReference type="Proteomes" id="UP001320706">
    <property type="component" value="Unassembled WGS sequence"/>
</dbReference>
<organism evidence="1 2">
    <name type="scientific">Zalaria obscura</name>
    <dbReference type="NCBI Taxonomy" id="2024903"/>
    <lineage>
        <taxon>Eukaryota</taxon>
        <taxon>Fungi</taxon>
        <taxon>Dikarya</taxon>
        <taxon>Ascomycota</taxon>
        <taxon>Pezizomycotina</taxon>
        <taxon>Dothideomycetes</taxon>
        <taxon>Dothideomycetidae</taxon>
        <taxon>Dothideales</taxon>
        <taxon>Zalariaceae</taxon>
        <taxon>Zalaria</taxon>
    </lineage>
</organism>
<sequence>MASTSSANTPQPAPWKSAFLEHIGKMESPEFVFSSLHPAPSGSPTPYLPRARYCIYRGFWAELPENKHNEAPQNPRIYESEMPTFTSDIRMMKIPEIFGSSSGHAEKEAQMQGSGGGGPCEAVWWVKETGTQWRMKGEAFVIGQDIEGQEQSKESSGVRTVKSELGSRMRVVKEDGKDDWSWNRELTAHFGNNSPGLRGSFRAPPPGQRTDKPYDDKNLKLGTKVEDLNDPVARKNFRVVVIKPEEVEQLDLNDPATARRQHYTFVDSTGKWEHEELWP</sequence>
<evidence type="ECO:0000313" key="1">
    <source>
        <dbReference type="EMBL" id="KAK8219341.1"/>
    </source>
</evidence>
<keyword evidence="2" id="KW-1185">Reference proteome</keyword>
<evidence type="ECO:0000313" key="2">
    <source>
        <dbReference type="Proteomes" id="UP001320706"/>
    </source>
</evidence>
<gene>
    <name evidence="1" type="ORF">M8818_001075</name>
</gene>
<protein>
    <submittedName>
        <fullName evidence="1">Uncharacterized protein</fullName>
    </submittedName>
</protein>
<reference evidence="1" key="1">
    <citation type="submission" date="2024-02" db="EMBL/GenBank/DDBJ databases">
        <title>Metagenome Assembled Genome of Zalaria obscura JY119.</title>
        <authorList>
            <person name="Vighnesh L."/>
            <person name="Jagadeeshwari U."/>
            <person name="Venkata Ramana C."/>
            <person name="Sasikala C."/>
        </authorList>
    </citation>
    <scope>NUCLEOTIDE SEQUENCE</scope>
    <source>
        <strain evidence="1">JY119</strain>
    </source>
</reference>
<comment type="caution">
    <text evidence="1">The sequence shown here is derived from an EMBL/GenBank/DDBJ whole genome shotgun (WGS) entry which is preliminary data.</text>
</comment>
<accession>A0ACC3SM76</accession>
<dbReference type="EMBL" id="JAMKPW020000004">
    <property type="protein sequence ID" value="KAK8219341.1"/>
    <property type="molecule type" value="Genomic_DNA"/>
</dbReference>